<protein>
    <submittedName>
        <fullName evidence="1">Uncharacterized protein</fullName>
    </submittedName>
</protein>
<evidence type="ECO:0000313" key="2">
    <source>
        <dbReference type="Proteomes" id="UP000029033"/>
    </source>
</evidence>
<gene>
    <name evidence="1" type="ORF">BSCA_0286</name>
</gene>
<organism evidence="1 2">
    <name type="scientific">Bifidobacterium scardovii</name>
    <dbReference type="NCBI Taxonomy" id="158787"/>
    <lineage>
        <taxon>Bacteria</taxon>
        <taxon>Bacillati</taxon>
        <taxon>Actinomycetota</taxon>
        <taxon>Actinomycetes</taxon>
        <taxon>Bifidobacteriales</taxon>
        <taxon>Bifidobacteriaceae</taxon>
        <taxon>Bifidobacterium</taxon>
    </lineage>
</organism>
<dbReference type="EMBL" id="JGZO01000034">
    <property type="protein sequence ID" value="KFI89951.1"/>
    <property type="molecule type" value="Genomic_DNA"/>
</dbReference>
<dbReference type="Proteomes" id="UP000029033">
    <property type="component" value="Unassembled WGS sequence"/>
</dbReference>
<keyword evidence="2" id="KW-1185">Reference proteome</keyword>
<accession>A0A087D351</accession>
<proteinExistence type="predicted"/>
<sequence>MRERGPMPMWWRLLAAFLVFAVFVTGAFIWQSASSITAQKIENELFALDPSVSVAELESKGYVNNGDVVEGWRTVGVRDFPWYVDGEPNSAIEKFVADARSGRESVVRLYTQSNQRVTAVRVLWYDPYVDATWAERTPQIDGDEGRGATIHYDGKGQIREWWWERGALITTDKRFSRGIEQTESDAVACGLYAADANTPCTTLVLRHQPSAEGLVRNDDSIRQYDEVLYVRPSE</sequence>
<reference evidence="1 2" key="1">
    <citation type="submission" date="2014-03" db="EMBL/GenBank/DDBJ databases">
        <title>Genomics of Bifidobacteria.</title>
        <authorList>
            <person name="Ventura M."/>
            <person name="Milani C."/>
            <person name="Lugli G.A."/>
        </authorList>
    </citation>
    <scope>NUCLEOTIDE SEQUENCE [LARGE SCALE GENOMIC DNA]</scope>
    <source>
        <strain evidence="1 2">LMG 21589</strain>
    </source>
</reference>
<dbReference type="eggNOG" id="ENOG5031MP8">
    <property type="taxonomic scope" value="Bacteria"/>
</dbReference>
<comment type="caution">
    <text evidence="1">The sequence shown here is derived from an EMBL/GenBank/DDBJ whole genome shotgun (WGS) entry which is preliminary data.</text>
</comment>
<dbReference type="AlphaFoldDB" id="A0A087D351"/>
<evidence type="ECO:0000313" key="1">
    <source>
        <dbReference type="EMBL" id="KFI89951.1"/>
    </source>
</evidence>
<name>A0A087D351_9BIFI</name>